<protein>
    <submittedName>
        <fullName evidence="1">Uncharacterized protein</fullName>
    </submittedName>
</protein>
<evidence type="ECO:0000313" key="2">
    <source>
        <dbReference type="Proteomes" id="UP001281147"/>
    </source>
</evidence>
<evidence type="ECO:0000313" key="1">
    <source>
        <dbReference type="EMBL" id="KAK3720343.1"/>
    </source>
</evidence>
<organism evidence="1 2">
    <name type="scientific">Vermiconidia calcicola</name>
    <dbReference type="NCBI Taxonomy" id="1690605"/>
    <lineage>
        <taxon>Eukaryota</taxon>
        <taxon>Fungi</taxon>
        <taxon>Dikarya</taxon>
        <taxon>Ascomycota</taxon>
        <taxon>Pezizomycotina</taxon>
        <taxon>Dothideomycetes</taxon>
        <taxon>Dothideomycetidae</taxon>
        <taxon>Mycosphaerellales</taxon>
        <taxon>Extremaceae</taxon>
        <taxon>Vermiconidia</taxon>
    </lineage>
</organism>
<accession>A0ACC3NP29</accession>
<reference evidence="1" key="1">
    <citation type="submission" date="2023-07" db="EMBL/GenBank/DDBJ databases">
        <title>Black Yeasts Isolated from many extreme environments.</title>
        <authorList>
            <person name="Coleine C."/>
            <person name="Stajich J.E."/>
            <person name="Selbmann L."/>
        </authorList>
    </citation>
    <scope>NUCLEOTIDE SEQUENCE</scope>
    <source>
        <strain evidence="1">CCFEE 5714</strain>
    </source>
</reference>
<keyword evidence="2" id="KW-1185">Reference proteome</keyword>
<comment type="caution">
    <text evidence="1">The sequence shown here is derived from an EMBL/GenBank/DDBJ whole genome shotgun (WGS) entry which is preliminary data.</text>
</comment>
<dbReference type="Proteomes" id="UP001281147">
    <property type="component" value="Unassembled WGS sequence"/>
</dbReference>
<gene>
    <name evidence="1" type="ORF">LTR37_003754</name>
</gene>
<sequence>MPIMNTWTCSVCFDEQKGFGTTIGTNKLCDDCVREGIVPQFEAAIKHEHAYPPKFGNKVLQAVRFTRPFLGVDFVKRYERREKEYAVPTLTRTYCKNEIEEGTAPEPGTVHAGKKVALTGDQAQLLRESGSTVVRCDAILCKDLMKRNTCYSCRGNDADAESPATVFEKQGLVRGKEFQLCPKCETPIELKDGCNFIRCNNHRCLEGFCFICGEGALKDRDPRSPQKDRDPHWREGKCPRYNHPDATNAVYDSFGGQLPGFPQVVIDAAAEVGAQLDRELQAVLQADPDLQAALLADLG</sequence>
<name>A0ACC3NP29_9PEZI</name>
<proteinExistence type="predicted"/>
<dbReference type="EMBL" id="JAUTXU010000022">
    <property type="protein sequence ID" value="KAK3720343.1"/>
    <property type="molecule type" value="Genomic_DNA"/>
</dbReference>